<dbReference type="SUPFAM" id="SSF143120">
    <property type="entry name" value="YefM-like"/>
    <property type="match status" value="1"/>
</dbReference>
<evidence type="ECO:0000256" key="1">
    <source>
        <dbReference type="ARBA" id="ARBA00009981"/>
    </source>
</evidence>
<protein>
    <recommendedName>
        <fullName evidence="4">Antitoxin</fullName>
    </recommendedName>
</protein>
<dbReference type="Proteomes" id="UP000218327">
    <property type="component" value="Unassembled WGS sequence"/>
</dbReference>
<dbReference type="EMBL" id="NVVJ01000043">
    <property type="protein sequence ID" value="PCJ23175.1"/>
    <property type="molecule type" value="Genomic_DNA"/>
</dbReference>
<evidence type="ECO:0000313" key="3">
    <source>
        <dbReference type="Proteomes" id="UP000218327"/>
    </source>
</evidence>
<gene>
    <name evidence="2" type="ORF">COA96_12420</name>
</gene>
<dbReference type="AlphaFoldDB" id="A0A2A5AVA0"/>
<evidence type="ECO:0008006" key="4">
    <source>
        <dbReference type="Google" id="ProtNLM"/>
    </source>
</evidence>
<organism evidence="2 3">
    <name type="scientific">SAR86 cluster bacterium</name>
    <dbReference type="NCBI Taxonomy" id="2030880"/>
    <lineage>
        <taxon>Bacteria</taxon>
        <taxon>Pseudomonadati</taxon>
        <taxon>Pseudomonadota</taxon>
        <taxon>Gammaproteobacteria</taxon>
        <taxon>SAR86 cluster</taxon>
    </lineage>
</organism>
<evidence type="ECO:0000313" key="2">
    <source>
        <dbReference type="EMBL" id="PCJ23175.1"/>
    </source>
</evidence>
<reference evidence="3" key="1">
    <citation type="submission" date="2017-08" db="EMBL/GenBank/DDBJ databases">
        <title>A dynamic microbial community with high functional redundancy inhabits the cold, oxic subseafloor aquifer.</title>
        <authorList>
            <person name="Tully B.J."/>
            <person name="Wheat C.G."/>
            <person name="Glazer B.T."/>
            <person name="Huber J.A."/>
        </authorList>
    </citation>
    <scope>NUCLEOTIDE SEQUENCE [LARGE SCALE GENOMIC DNA]</scope>
</reference>
<dbReference type="Gene3D" id="3.40.1620.10">
    <property type="entry name" value="YefM-like domain"/>
    <property type="match status" value="1"/>
</dbReference>
<sequence length="33" mass="3736">MKISISDAKANFSRLVNTAYRGEKVVILKNNVR</sequence>
<comment type="caution">
    <text evidence="2">The sequence shown here is derived from an EMBL/GenBank/DDBJ whole genome shotgun (WGS) entry which is preliminary data.</text>
</comment>
<dbReference type="InterPro" id="IPR036165">
    <property type="entry name" value="YefM-like_sf"/>
</dbReference>
<proteinExistence type="inferred from homology"/>
<dbReference type="NCBIfam" id="TIGR01552">
    <property type="entry name" value="phd_fam"/>
    <property type="match status" value="1"/>
</dbReference>
<accession>A0A2A5AVA0</accession>
<comment type="similarity">
    <text evidence="1">Belongs to the phD/YefM antitoxin family.</text>
</comment>
<name>A0A2A5AVA0_9GAMM</name>